<dbReference type="AlphaFoldDB" id="A0A1B7NK49"/>
<proteinExistence type="predicted"/>
<accession>A0A1B7NK49</accession>
<comment type="caution">
    <text evidence="1">The sequence shown here is derived from an EMBL/GenBank/DDBJ whole genome shotgun (WGS) entry which is preliminary data.</text>
</comment>
<organism evidence="1 2">
    <name type="scientific">Emergomyces africanus</name>
    <dbReference type="NCBI Taxonomy" id="1955775"/>
    <lineage>
        <taxon>Eukaryota</taxon>
        <taxon>Fungi</taxon>
        <taxon>Dikarya</taxon>
        <taxon>Ascomycota</taxon>
        <taxon>Pezizomycotina</taxon>
        <taxon>Eurotiomycetes</taxon>
        <taxon>Eurotiomycetidae</taxon>
        <taxon>Onygenales</taxon>
        <taxon>Ajellomycetaceae</taxon>
        <taxon>Emergomyces</taxon>
    </lineage>
</organism>
<feature type="non-terminal residue" evidence="1">
    <location>
        <position position="60"/>
    </location>
</feature>
<sequence>MHNIVYVCDLLVRLHTDAGIVIKDLLILTSYQAQYLVYETALVELQNLFGAQYGEVLLRK</sequence>
<name>A0A1B7NK49_9EURO</name>
<gene>
    <name evidence="1" type="ORF">ACJ72_08519</name>
</gene>
<reference evidence="1 2" key="1">
    <citation type="submission" date="2015-07" db="EMBL/GenBank/DDBJ databases">
        <title>Emmonsia species relationships and genome sequence.</title>
        <authorList>
            <person name="Cuomo C.A."/>
            <person name="Schwartz I.S."/>
            <person name="Kenyon C."/>
            <person name="de Hoog G.S."/>
            <person name="Govender N.P."/>
            <person name="Botha A."/>
            <person name="Moreno L."/>
            <person name="de Vries M."/>
            <person name="Munoz J.F."/>
            <person name="Stielow J.B."/>
        </authorList>
    </citation>
    <scope>NUCLEOTIDE SEQUENCE [LARGE SCALE GENOMIC DNA]</scope>
    <source>
        <strain evidence="1 2">CBS 136260</strain>
    </source>
</reference>
<evidence type="ECO:0000313" key="1">
    <source>
        <dbReference type="EMBL" id="OAX77184.1"/>
    </source>
</evidence>
<evidence type="ECO:0000313" key="2">
    <source>
        <dbReference type="Proteomes" id="UP000091918"/>
    </source>
</evidence>
<keyword evidence="2" id="KW-1185">Reference proteome</keyword>
<dbReference type="EMBL" id="LGUA01003094">
    <property type="protein sequence ID" value="OAX77184.1"/>
    <property type="molecule type" value="Genomic_DNA"/>
</dbReference>
<protein>
    <submittedName>
        <fullName evidence="1">Uncharacterized protein</fullName>
    </submittedName>
</protein>
<dbReference type="Proteomes" id="UP000091918">
    <property type="component" value="Unassembled WGS sequence"/>
</dbReference>